<dbReference type="GO" id="GO:0005654">
    <property type="term" value="C:nucleoplasm"/>
    <property type="evidence" value="ECO:0007669"/>
    <property type="project" value="TreeGrafter"/>
</dbReference>
<dbReference type="EMBL" id="CAJNNW010031283">
    <property type="protein sequence ID" value="CAE8706931.1"/>
    <property type="molecule type" value="Genomic_DNA"/>
</dbReference>
<sequence length="219" mass="23554">MSAVKQKVKKSSSDASASAKRMKPAEDEDSVAVDVSEMMKSLAAEASSLGGGEEWATTEAEAQTAAKAARKKRKLQAAAESSGAVAATAPASAKKSKESEAKADVPEEPLKKRKDDGLVFLSCLPFSVTEATLRTDFAKFGEITRLYFHKNSEGHAAGTASVYYKTKEDQEKVLLLDGIAYKGRIIKVKRRAPRQGAGVRTKASNAAWERWEGQAKVEK</sequence>
<evidence type="ECO:0000256" key="1">
    <source>
        <dbReference type="ARBA" id="ARBA00022884"/>
    </source>
</evidence>
<dbReference type="GO" id="GO:0000398">
    <property type="term" value="P:mRNA splicing, via spliceosome"/>
    <property type="evidence" value="ECO:0007669"/>
    <property type="project" value="TreeGrafter"/>
</dbReference>
<organism evidence="5 6">
    <name type="scientific">Polarella glacialis</name>
    <name type="common">Dinoflagellate</name>
    <dbReference type="NCBI Taxonomy" id="89957"/>
    <lineage>
        <taxon>Eukaryota</taxon>
        <taxon>Sar</taxon>
        <taxon>Alveolata</taxon>
        <taxon>Dinophyceae</taxon>
        <taxon>Suessiales</taxon>
        <taxon>Suessiaceae</taxon>
        <taxon>Polarella</taxon>
    </lineage>
</organism>
<feature type="compositionally biased region" description="Low complexity" evidence="3">
    <location>
        <begin position="76"/>
        <end position="93"/>
    </location>
</feature>
<gene>
    <name evidence="5" type="ORF">PGLA2088_LOCUS34328</name>
</gene>
<feature type="region of interest" description="Disordered" evidence="3">
    <location>
        <begin position="1"/>
        <end position="109"/>
    </location>
</feature>
<name>A0A813KK54_POLGL</name>
<feature type="compositionally biased region" description="Basic residues" evidence="3">
    <location>
        <begin position="1"/>
        <end position="10"/>
    </location>
</feature>
<dbReference type="SUPFAM" id="SSF54928">
    <property type="entry name" value="RNA-binding domain, RBD"/>
    <property type="match status" value="1"/>
</dbReference>
<keyword evidence="1 2" id="KW-0694">RNA-binding</keyword>
<dbReference type="Proteomes" id="UP000626109">
    <property type="component" value="Unassembled WGS sequence"/>
</dbReference>
<evidence type="ECO:0000256" key="2">
    <source>
        <dbReference type="PROSITE-ProRule" id="PRU00176"/>
    </source>
</evidence>
<dbReference type="GO" id="GO:0061574">
    <property type="term" value="C:ASAP complex"/>
    <property type="evidence" value="ECO:0007669"/>
    <property type="project" value="TreeGrafter"/>
</dbReference>
<dbReference type="InterPro" id="IPR035979">
    <property type="entry name" value="RBD_domain_sf"/>
</dbReference>
<dbReference type="PANTHER" id="PTHR15481:SF0">
    <property type="entry name" value="LD23870P-RELATED"/>
    <property type="match status" value="1"/>
</dbReference>
<evidence type="ECO:0000313" key="5">
    <source>
        <dbReference type="EMBL" id="CAE8706931.1"/>
    </source>
</evidence>
<dbReference type="CDD" id="cd00590">
    <property type="entry name" value="RRM_SF"/>
    <property type="match status" value="1"/>
</dbReference>
<evidence type="ECO:0000313" key="6">
    <source>
        <dbReference type="Proteomes" id="UP000626109"/>
    </source>
</evidence>
<dbReference type="GO" id="GO:0005737">
    <property type="term" value="C:cytoplasm"/>
    <property type="evidence" value="ECO:0007669"/>
    <property type="project" value="TreeGrafter"/>
</dbReference>
<dbReference type="Pfam" id="PF00076">
    <property type="entry name" value="RRM_1"/>
    <property type="match status" value="1"/>
</dbReference>
<feature type="compositionally biased region" description="Basic and acidic residues" evidence="3">
    <location>
        <begin position="95"/>
        <end position="109"/>
    </location>
</feature>
<dbReference type="InterPro" id="IPR012677">
    <property type="entry name" value="Nucleotide-bd_a/b_plait_sf"/>
</dbReference>
<dbReference type="SMART" id="SM00360">
    <property type="entry name" value="RRM"/>
    <property type="match status" value="1"/>
</dbReference>
<feature type="domain" description="RRM" evidence="4">
    <location>
        <begin position="117"/>
        <end position="193"/>
    </location>
</feature>
<dbReference type="PROSITE" id="PS50102">
    <property type="entry name" value="RRM"/>
    <property type="match status" value="1"/>
</dbReference>
<dbReference type="GO" id="GO:0003723">
    <property type="term" value="F:RNA binding"/>
    <property type="evidence" value="ECO:0007669"/>
    <property type="project" value="UniProtKB-UniRule"/>
</dbReference>
<dbReference type="InterPro" id="IPR000504">
    <property type="entry name" value="RRM_dom"/>
</dbReference>
<comment type="caution">
    <text evidence="5">The sequence shown here is derived from an EMBL/GenBank/DDBJ whole genome shotgun (WGS) entry which is preliminary data.</text>
</comment>
<dbReference type="AlphaFoldDB" id="A0A813KK54"/>
<reference evidence="5" key="1">
    <citation type="submission" date="2021-02" db="EMBL/GenBank/DDBJ databases">
        <authorList>
            <person name="Dougan E. K."/>
            <person name="Rhodes N."/>
            <person name="Thang M."/>
            <person name="Chan C."/>
        </authorList>
    </citation>
    <scope>NUCLEOTIDE SEQUENCE</scope>
</reference>
<dbReference type="Gene3D" id="3.30.70.330">
    <property type="match status" value="1"/>
</dbReference>
<proteinExistence type="predicted"/>
<evidence type="ECO:0000256" key="3">
    <source>
        <dbReference type="SAM" id="MobiDB-lite"/>
    </source>
</evidence>
<feature type="compositionally biased region" description="Low complexity" evidence="3">
    <location>
        <begin position="57"/>
        <end position="67"/>
    </location>
</feature>
<protein>
    <recommendedName>
        <fullName evidence="4">RRM domain-containing protein</fullName>
    </recommendedName>
</protein>
<evidence type="ECO:0000259" key="4">
    <source>
        <dbReference type="PROSITE" id="PS50102"/>
    </source>
</evidence>
<dbReference type="PANTHER" id="PTHR15481">
    <property type="entry name" value="RIBONUCLEIC ACID BINDING PROTEIN S1"/>
    <property type="match status" value="1"/>
</dbReference>
<accession>A0A813KK54</accession>